<evidence type="ECO:0000256" key="1">
    <source>
        <dbReference type="SAM" id="Phobius"/>
    </source>
</evidence>
<keyword evidence="1" id="KW-0472">Membrane</keyword>
<keyword evidence="3" id="KW-1185">Reference proteome</keyword>
<dbReference type="Proteomes" id="UP000186341">
    <property type="component" value="Unassembled WGS sequence"/>
</dbReference>
<evidence type="ECO:0000313" key="2">
    <source>
        <dbReference type="EMBL" id="OLU38849.1"/>
    </source>
</evidence>
<organism evidence="2 3">
    <name type="scientific">Ileibacterium valens</name>
    <dbReference type="NCBI Taxonomy" id="1862668"/>
    <lineage>
        <taxon>Bacteria</taxon>
        <taxon>Bacillati</taxon>
        <taxon>Bacillota</taxon>
        <taxon>Erysipelotrichia</taxon>
        <taxon>Erysipelotrichales</taxon>
        <taxon>Erysipelotrichaceae</taxon>
        <taxon>Ileibacterium</taxon>
    </lineage>
</organism>
<dbReference type="RefSeq" id="WP_075819896.1">
    <property type="nucleotide sequence ID" value="NZ_CAJUTZ010000017.1"/>
</dbReference>
<evidence type="ECO:0000313" key="3">
    <source>
        <dbReference type="Proteomes" id="UP000186341"/>
    </source>
</evidence>
<feature type="transmembrane region" description="Helical" evidence="1">
    <location>
        <begin position="6"/>
        <end position="27"/>
    </location>
</feature>
<feature type="transmembrane region" description="Helical" evidence="1">
    <location>
        <begin position="84"/>
        <end position="104"/>
    </location>
</feature>
<feature type="transmembrane region" description="Helical" evidence="1">
    <location>
        <begin position="39"/>
        <end position="64"/>
    </location>
</feature>
<proteinExistence type="predicted"/>
<dbReference type="AlphaFoldDB" id="A0A1U7NFC0"/>
<dbReference type="EMBL" id="MPJW01000148">
    <property type="protein sequence ID" value="OLU38849.1"/>
    <property type="molecule type" value="Genomic_DNA"/>
</dbReference>
<sequence length="105" mass="11430">MNLYYLSGIAVMAIVTYLIRVIPMVLFQKKIHSIFIQSFLYYVPYSVLSAMTFPAIFTCTGNVYSSMAGTLTALFLASCKKSLLSVSIGAALAALLVQLLVSFAN</sequence>
<accession>A0A1U7NFC0</accession>
<keyword evidence="1" id="KW-0812">Transmembrane</keyword>
<dbReference type="InterPro" id="IPR008407">
    <property type="entry name" value="Brnchd-chn_aa_trnsp_AzlD"/>
</dbReference>
<name>A0A1U7NFC0_9FIRM</name>
<protein>
    <submittedName>
        <fullName evidence="2">Branched-chain amino acid transporter</fullName>
    </submittedName>
</protein>
<dbReference type="OrthoDB" id="9811308at2"/>
<comment type="caution">
    <text evidence="2">The sequence shown here is derived from an EMBL/GenBank/DDBJ whole genome shotgun (WGS) entry which is preliminary data.</text>
</comment>
<gene>
    <name evidence="2" type="ORF">BO222_07685</name>
</gene>
<dbReference type="GeneID" id="82203062"/>
<reference evidence="2 3" key="1">
    <citation type="submission" date="2016-11" db="EMBL/GenBank/DDBJ databases">
        <title>Description of two novel members of the family Erysipelotrichaceae: Ileibacterium lipovorans gen. nov., sp. nov. and Dubosiella newyorkensis, gen. nov., sp. nov.</title>
        <authorList>
            <person name="Cox L.M."/>
            <person name="Sohn J."/>
            <person name="Tyrrell K.L."/>
            <person name="Citron D.M."/>
            <person name="Lawson P.A."/>
            <person name="Patel N.B."/>
            <person name="Iizumi T."/>
            <person name="Perez-Perez G.I."/>
            <person name="Goldstein E.J."/>
            <person name="Blaser M.J."/>
        </authorList>
    </citation>
    <scope>NUCLEOTIDE SEQUENCE [LARGE SCALE GENOMIC DNA]</scope>
    <source>
        <strain evidence="2 3">NYU-BL-A3</strain>
    </source>
</reference>
<dbReference type="Pfam" id="PF05437">
    <property type="entry name" value="AzlD"/>
    <property type="match status" value="1"/>
</dbReference>
<keyword evidence="1" id="KW-1133">Transmembrane helix</keyword>